<name>A0AAE8L4W4_9HYPH</name>
<proteinExistence type="predicted"/>
<accession>A0AAE8L4W4</accession>
<dbReference type="Proteomes" id="UP000185487">
    <property type="component" value="Chromosome"/>
</dbReference>
<sequence>MPHVAEQFRSPAVHGAVISPARDEIRRGLRNYYLDVALPDEKFPLAASFRRPLEALDTAETPSGHGFAAELVAGVPHLRRSALSLNRDATESDDLVQYTLLKAREH</sequence>
<dbReference type="RefSeq" id="WP_139231553.1">
    <property type="nucleotide sequence ID" value="NZ_CP015367.1"/>
</dbReference>
<dbReference type="AlphaFoldDB" id="A0AAE8L4W4"/>
<gene>
    <name evidence="1" type="ORF">MCBMB27_01692</name>
    <name evidence="2" type="ORF">SAMN05192567_102136</name>
</gene>
<evidence type="ECO:0000313" key="3">
    <source>
        <dbReference type="Proteomes" id="UP000185487"/>
    </source>
</evidence>
<organism evidence="2 4">
    <name type="scientific">Methylobacterium phyllosphaerae</name>
    <dbReference type="NCBI Taxonomy" id="418223"/>
    <lineage>
        <taxon>Bacteria</taxon>
        <taxon>Pseudomonadati</taxon>
        <taxon>Pseudomonadota</taxon>
        <taxon>Alphaproteobacteria</taxon>
        <taxon>Hyphomicrobiales</taxon>
        <taxon>Methylobacteriaceae</taxon>
        <taxon>Methylobacterium</taxon>
    </lineage>
</organism>
<evidence type="ECO:0000313" key="1">
    <source>
        <dbReference type="EMBL" id="APT30983.1"/>
    </source>
</evidence>
<dbReference type="EMBL" id="FOPK01000002">
    <property type="protein sequence ID" value="SFG33075.1"/>
    <property type="molecule type" value="Genomic_DNA"/>
</dbReference>
<dbReference type="KEGG" id="mphy:MCBMB27_01692"/>
<reference evidence="2 4" key="2">
    <citation type="submission" date="2016-10" db="EMBL/GenBank/DDBJ databases">
        <authorList>
            <person name="Varghese N."/>
            <person name="Submissions S."/>
        </authorList>
    </citation>
    <scope>NUCLEOTIDE SEQUENCE [LARGE SCALE GENOMIC DNA]</scope>
    <source>
        <strain evidence="2 4">CBMB27</strain>
    </source>
</reference>
<evidence type="ECO:0000313" key="2">
    <source>
        <dbReference type="EMBL" id="SFG33075.1"/>
    </source>
</evidence>
<reference evidence="1 3" key="1">
    <citation type="submission" date="2016-04" db="EMBL/GenBank/DDBJ databases">
        <title>Complete genome sequencing and analysis of CBMB27, Methylobacterium phyllosphaerae isolated from leaf tissues of rice (Oryza sativa L.).</title>
        <authorList>
            <person name="Lee Y."/>
            <person name="Hwangbo K."/>
            <person name="Chung H."/>
            <person name="Yoo J."/>
            <person name="Kim K.Y."/>
            <person name="Sa T.M."/>
            <person name="Um Y."/>
            <person name="Madhaiyan M."/>
        </authorList>
    </citation>
    <scope>NUCLEOTIDE SEQUENCE [LARGE SCALE GENOMIC DNA]</scope>
    <source>
        <strain evidence="1 3">CBMB27</strain>
    </source>
</reference>
<dbReference type="EMBL" id="CP015367">
    <property type="protein sequence ID" value="APT30983.1"/>
    <property type="molecule type" value="Genomic_DNA"/>
</dbReference>
<dbReference type="Proteomes" id="UP000199140">
    <property type="component" value="Unassembled WGS sequence"/>
</dbReference>
<evidence type="ECO:0000313" key="4">
    <source>
        <dbReference type="Proteomes" id="UP000199140"/>
    </source>
</evidence>
<keyword evidence="3" id="KW-1185">Reference proteome</keyword>
<protein>
    <submittedName>
        <fullName evidence="1">RNA Metabolism</fullName>
    </submittedName>
    <submittedName>
        <fullName evidence="2">RNA polymerase sigma-70 factor, ECF subfamily</fullName>
    </submittedName>
</protein>